<proteinExistence type="inferred from homology"/>
<dbReference type="Pfam" id="PF13715">
    <property type="entry name" value="CarbopepD_reg_2"/>
    <property type="match status" value="1"/>
</dbReference>
<evidence type="ECO:0000313" key="9">
    <source>
        <dbReference type="EMBL" id="PRY53301.1"/>
    </source>
</evidence>
<dbReference type="AlphaFoldDB" id="A0A2T0U5W8"/>
<dbReference type="Gene3D" id="2.170.130.10">
    <property type="entry name" value="TonB-dependent receptor, plug domain"/>
    <property type="match status" value="1"/>
</dbReference>
<keyword evidence="6 7" id="KW-0998">Cell outer membrane</keyword>
<dbReference type="InterPro" id="IPR012910">
    <property type="entry name" value="Plug_dom"/>
</dbReference>
<dbReference type="InterPro" id="IPR039426">
    <property type="entry name" value="TonB-dep_rcpt-like"/>
</dbReference>
<dbReference type="GO" id="GO:0009279">
    <property type="term" value="C:cell outer membrane"/>
    <property type="evidence" value="ECO:0007669"/>
    <property type="project" value="UniProtKB-SubCell"/>
</dbReference>
<keyword evidence="4 7" id="KW-0812">Transmembrane</keyword>
<dbReference type="InterPro" id="IPR023996">
    <property type="entry name" value="TonB-dep_OMP_SusC/RagA"/>
</dbReference>
<evidence type="ECO:0000256" key="4">
    <source>
        <dbReference type="ARBA" id="ARBA00022692"/>
    </source>
</evidence>
<dbReference type="NCBIfam" id="TIGR04057">
    <property type="entry name" value="SusC_RagA_signa"/>
    <property type="match status" value="1"/>
</dbReference>
<organism evidence="9 10">
    <name type="scientific">Arcticibacter pallidicorallinus</name>
    <dbReference type="NCBI Taxonomy" id="1259464"/>
    <lineage>
        <taxon>Bacteria</taxon>
        <taxon>Pseudomonadati</taxon>
        <taxon>Bacteroidota</taxon>
        <taxon>Sphingobacteriia</taxon>
        <taxon>Sphingobacteriales</taxon>
        <taxon>Sphingobacteriaceae</taxon>
        <taxon>Arcticibacter</taxon>
    </lineage>
</organism>
<dbReference type="SUPFAM" id="SSF49464">
    <property type="entry name" value="Carboxypeptidase regulatory domain-like"/>
    <property type="match status" value="1"/>
</dbReference>
<accession>A0A2T0U5W8</accession>
<evidence type="ECO:0000259" key="8">
    <source>
        <dbReference type="Pfam" id="PF07715"/>
    </source>
</evidence>
<evidence type="ECO:0000313" key="10">
    <source>
        <dbReference type="Proteomes" id="UP000238034"/>
    </source>
</evidence>
<keyword evidence="2 7" id="KW-0813">Transport</keyword>
<dbReference type="InterPro" id="IPR037066">
    <property type="entry name" value="Plug_dom_sf"/>
</dbReference>
<gene>
    <name evidence="9" type="ORF">B0I27_104311</name>
</gene>
<keyword evidence="3 7" id="KW-1134">Transmembrane beta strand</keyword>
<comment type="caution">
    <text evidence="9">The sequence shown here is derived from an EMBL/GenBank/DDBJ whole genome shotgun (WGS) entry which is preliminary data.</text>
</comment>
<feature type="domain" description="TonB-dependent receptor plug" evidence="8">
    <location>
        <begin position="136"/>
        <end position="243"/>
    </location>
</feature>
<dbReference type="NCBIfam" id="TIGR04056">
    <property type="entry name" value="OMP_RagA_SusC"/>
    <property type="match status" value="1"/>
</dbReference>
<dbReference type="InterPro" id="IPR036942">
    <property type="entry name" value="Beta-barrel_TonB_sf"/>
</dbReference>
<evidence type="ECO:0000256" key="3">
    <source>
        <dbReference type="ARBA" id="ARBA00022452"/>
    </source>
</evidence>
<dbReference type="PROSITE" id="PS52016">
    <property type="entry name" value="TONB_DEPENDENT_REC_3"/>
    <property type="match status" value="1"/>
</dbReference>
<comment type="subcellular location">
    <subcellularLocation>
        <location evidence="1 7">Cell outer membrane</location>
        <topology evidence="1 7">Multi-pass membrane protein</topology>
    </subcellularLocation>
</comment>
<dbReference type="Pfam" id="PF07715">
    <property type="entry name" value="Plug"/>
    <property type="match status" value="1"/>
</dbReference>
<keyword evidence="10" id="KW-1185">Reference proteome</keyword>
<dbReference type="Gene3D" id="2.60.40.1120">
    <property type="entry name" value="Carboxypeptidase-like, regulatory domain"/>
    <property type="match status" value="1"/>
</dbReference>
<reference evidence="9 10" key="1">
    <citation type="submission" date="2018-03" db="EMBL/GenBank/DDBJ databases">
        <title>Genomic Encyclopedia of Type Strains, Phase III (KMG-III): the genomes of soil and plant-associated and newly described type strains.</title>
        <authorList>
            <person name="Whitman W."/>
        </authorList>
    </citation>
    <scope>NUCLEOTIDE SEQUENCE [LARGE SCALE GENOMIC DNA]</scope>
    <source>
        <strain evidence="9 10">CGMCC 1.9313</strain>
    </source>
</reference>
<evidence type="ECO:0000256" key="5">
    <source>
        <dbReference type="ARBA" id="ARBA00023136"/>
    </source>
</evidence>
<protein>
    <submittedName>
        <fullName evidence="9">TonB-linked SusC/RagA family outer membrane protein</fullName>
    </submittedName>
</protein>
<evidence type="ECO:0000256" key="2">
    <source>
        <dbReference type="ARBA" id="ARBA00022448"/>
    </source>
</evidence>
<keyword evidence="5 7" id="KW-0472">Membrane</keyword>
<evidence type="ECO:0000256" key="1">
    <source>
        <dbReference type="ARBA" id="ARBA00004571"/>
    </source>
</evidence>
<dbReference type="InterPro" id="IPR023997">
    <property type="entry name" value="TonB-dep_OMP_SusC/RagA_CS"/>
</dbReference>
<sequence>MSKICTRSFSCLSISSKWIAGATKLLILLFFMNMNSDAFSQAAVSISGTVTDNKGEPLPGVSVRVKGKTQGTSTNALGKYNLRVTGTGITLQFTFIGFETREVNVGSRTVVNVSLAESANTLQEVVVSTGYGGSAKKRDLTGPISTVGEKAIAERQPVTIFDALQGQAAGVQVSNDNGDPFGQGTIQIRGASSLNSGNGPLYVIDGLISQDASFVNPSDILSFEILKDASTAAIYGARGANGVILITTKRGREGRPMVQVNLSNVFGSLANKLRTTSADELRYFRKMRGGGDGFGGNIDSVNPYLNADNDFQDLLFRKGNRKVLGVNVSGATKGLSYYGGVTYTDDQAIVINSWMKRLQAKINVDYQATPKLKLYNNLSYSYQTGNQIPIANSAKQVFERNPWTSLYRPDGSLASYVESKRNPVAFAMLNEDLDNDYTAQFNTKAEYKLLSSLTFTTLFNARLDNETNRSFTPSSLTSGGTGDARGSNTFNKDFYWEFQSFLNYDKTFAKDHAVTGLLAFTADRFRFDDYTISMFKYVSEAINTSNAGMLDLNATGTTAGAYSNVSVFGRLGYNYKSRYILQGTIRRDGSSKFGINNRWGTFLSGSGAWRLSDEEFMSWAKPALTDAKLRFGIGQAGNDAIGNYSAYTLVNFGGEYYNGNSAAAESSTLGNDAIKWETTTSKNMGLDLSFLKGRLNFVADLYTKTTTDLLYRQEIPKETGKSNTTINLGSIENRGLEMSLTGTAISNTNMGWDISANISFQSGKVKKLANGTPFISGNIWRIEEGGKIGDMFMWKNLGVYQYDVSNAYTPSGERLTPVNVQVSADGMSVVDFDGYTLNGQPYTGDVRKKARNGIVLEGGDTEWYDLNNDGLIDDNDKVIVGNGLPDFYFGINNNFRYKAWSLSFLFTGQVGNDIYNKVRNDQNAASSTYTPPIWDAATTAWAKQGDISKYPNWVRKNDRQSIVTGYNSLYIEDGTFIRLSSARLTYTFDSKLANRMKLKGLSLYTYGQNLLTWTNYSWYDPEFSSSGLEIGQDSGRYPKRREIGLGVNVNF</sequence>
<evidence type="ECO:0000256" key="6">
    <source>
        <dbReference type="ARBA" id="ARBA00023237"/>
    </source>
</evidence>
<dbReference type="RefSeq" id="WP_245925467.1">
    <property type="nucleotide sequence ID" value="NZ_PVTH01000004.1"/>
</dbReference>
<dbReference type="Gene3D" id="2.40.170.20">
    <property type="entry name" value="TonB-dependent receptor, beta-barrel domain"/>
    <property type="match status" value="1"/>
</dbReference>
<dbReference type="EMBL" id="PVTH01000004">
    <property type="protein sequence ID" value="PRY53301.1"/>
    <property type="molecule type" value="Genomic_DNA"/>
</dbReference>
<dbReference type="Proteomes" id="UP000238034">
    <property type="component" value="Unassembled WGS sequence"/>
</dbReference>
<evidence type="ECO:0000256" key="7">
    <source>
        <dbReference type="PROSITE-ProRule" id="PRU01360"/>
    </source>
</evidence>
<comment type="similarity">
    <text evidence="7">Belongs to the TonB-dependent receptor family.</text>
</comment>
<dbReference type="SUPFAM" id="SSF56935">
    <property type="entry name" value="Porins"/>
    <property type="match status" value="1"/>
</dbReference>
<dbReference type="InterPro" id="IPR008969">
    <property type="entry name" value="CarboxyPept-like_regulatory"/>
</dbReference>
<name>A0A2T0U5W8_9SPHI</name>